<reference evidence="1 2" key="1">
    <citation type="journal article" date="2019" name="Environ. Microbiol.">
        <title>Species interactions and distinct microbial communities in high Arctic permafrost affected cryosols are associated with the CH4 and CO2 gas fluxes.</title>
        <authorList>
            <person name="Altshuler I."/>
            <person name="Hamel J."/>
            <person name="Turney S."/>
            <person name="Magnuson E."/>
            <person name="Levesque R."/>
            <person name="Greer C."/>
            <person name="Whyte L.G."/>
        </authorList>
    </citation>
    <scope>NUCLEOTIDE SEQUENCE [LARGE SCALE GENOMIC DNA]</scope>
    <source>
        <strain evidence="1 2">S5.1</strain>
    </source>
</reference>
<dbReference type="InterPro" id="IPR021252">
    <property type="entry name" value="DUF2794"/>
</dbReference>
<dbReference type="OrthoDB" id="7159482at2"/>
<dbReference type="AlphaFoldDB" id="A0A502CH91"/>
<accession>A0A502CH91</accession>
<organism evidence="1 2">
    <name type="scientific">Sphingomonas oligophenolica</name>
    <dbReference type="NCBI Taxonomy" id="301154"/>
    <lineage>
        <taxon>Bacteria</taxon>
        <taxon>Pseudomonadati</taxon>
        <taxon>Pseudomonadota</taxon>
        <taxon>Alphaproteobacteria</taxon>
        <taxon>Sphingomonadales</taxon>
        <taxon>Sphingomonadaceae</taxon>
        <taxon>Sphingomonas</taxon>
    </lineage>
</organism>
<keyword evidence="2" id="KW-1185">Reference proteome</keyword>
<dbReference type="EMBL" id="RCZK01000007">
    <property type="protein sequence ID" value="TPG12082.1"/>
    <property type="molecule type" value="Genomic_DNA"/>
</dbReference>
<name>A0A502CH91_9SPHN</name>
<gene>
    <name evidence="1" type="ORF">EAH84_09995</name>
</gene>
<dbReference type="Pfam" id="PF10984">
    <property type="entry name" value="DUF2794"/>
    <property type="match status" value="1"/>
</dbReference>
<protein>
    <submittedName>
        <fullName evidence="1">DUF2794 domain-containing protein</fullName>
    </submittedName>
</protein>
<sequence length="114" mass="12811">MGTVTPFPAARGQPLQIGFDRAELTRILDLYGRMVAAGHWRDYAIELGADAAIFAAFRRASERPEVRIEKRPALRNRQGMWSLTGEQGMVLKRGHDLGPVLAPVERRLMKIVEN</sequence>
<comment type="caution">
    <text evidence="1">The sequence shown here is derived from an EMBL/GenBank/DDBJ whole genome shotgun (WGS) entry which is preliminary data.</text>
</comment>
<evidence type="ECO:0000313" key="1">
    <source>
        <dbReference type="EMBL" id="TPG12082.1"/>
    </source>
</evidence>
<proteinExistence type="predicted"/>
<dbReference type="RefSeq" id="WP_140871499.1">
    <property type="nucleotide sequence ID" value="NZ_RCZK01000007.1"/>
</dbReference>
<evidence type="ECO:0000313" key="2">
    <source>
        <dbReference type="Proteomes" id="UP000318413"/>
    </source>
</evidence>
<dbReference type="Proteomes" id="UP000318413">
    <property type="component" value="Unassembled WGS sequence"/>
</dbReference>